<gene>
    <name evidence="2" type="ORF">BcabD6B2_23120</name>
</gene>
<accession>A0AAV4LT97</accession>
<reference evidence="2 3" key="1">
    <citation type="submission" date="2021-06" db="EMBL/GenBank/DDBJ databases">
        <title>Genome sequence of Babesia caballi.</title>
        <authorList>
            <person name="Yamagishi J."/>
            <person name="Kidaka T."/>
            <person name="Ochi A."/>
        </authorList>
    </citation>
    <scope>NUCLEOTIDE SEQUENCE [LARGE SCALE GENOMIC DNA]</scope>
    <source>
        <strain evidence="2">USDA-D6B2</strain>
    </source>
</reference>
<protein>
    <submittedName>
        <fullName evidence="2">Serine threonine-kinase kinX, putative</fullName>
    </submittedName>
</protein>
<keyword evidence="1" id="KW-1133">Transmembrane helix</keyword>
<dbReference type="EMBL" id="BPLF01000002">
    <property type="protein sequence ID" value="GIX62877.1"/>
    <property type="molecule type" value="Genomic_DNA"/>
</dbReference>
<dbReference type="Proteomes" id="UP001497744">
    <property type="component" value="Unassembled WGS sequence"/>
</dbReference>
<name>A0AAV4LT97_BABCB</name>
<feature type="transmembrane region" description="Helical" evidence="1">
    <location>
        <begin position="177"/>
        <end position="197"/>
    </location>
</feature>
<keyword evidence="1" id="KW-0472">Membrane</keyword>
<dbReference type="RefSeq" id="XP_067714946.1">
    <property type="nucleotide sequence ID" value="XM_067858845.1"/>
</dbReference>
<dbReference type="AlphaFoldDB" id="A0AAV4LT97"/>
<organism evidence="2 3">
    <name type="scientific">Babesia caballi</name>
    <dbReference type="NCBI Taxonomy" id="5871"/>
    <lineage>
        <taxon>Eukaryota</taxon>
        <taxon>Sar</taxon>
        <taxon>Alveolata</taxon>
        <taxon>Apicomplexa</taxon>
        <taxon>Aconoidasida</taxon>
        <taxon>Piroplasmida</taxon>
        <taxon>Babesiidae</taxon>
        <taxon>Babesia</taxon>
    </lineage>
</organism>
<proteinExistence type="predicted"/>
<keyword evidence="1" id="KW-0812">Transmembrane</keyword>
<keyword evidence="3" id="KW-1185">Reference proteome</keyword>
<evidence type="ECO:0000313" key="2">
    <source>
        <dbReference type="EMBL" id="GIX62877.1"/>
    </source>
</evidence>
<evidence type="ECO:0000313" key="3">
    <source>
        <dbReference type="Proteomes" id="UP001497744"/>
    </source>
</evidence>
<dbReference type="GeneID" id="94194358"/>
<sequence length="355" mass="39807">MVSRPKYSLTDAPETLKEAIDWLLKIKKDNGINGLASAFKEMLDEEVADVARNVQALFGVISDNVILKLNEADEQIRKIPEQDFADPETILQNLSMRLDPFADYSETYITPDNMNTVKEWILTVESNRLEVLITDLAVGVEKFVKSSWYGILDHPLESTYKSVSQWNDIQPADKKTCATILIAIMPVIYTAVSYLYWRCTPSTYYPVRSVSWSRQHVSANKGLKIFLMALDYEESYLNNQKNGETIVSSLERAFPKELNNAYRAAYPTGDPTYQSFLGMLQRTALGSMYPTSSTKSPLTSLYLVSYRYLTYPLDDNSTADNTLLGLFGAVVLVGGAYGFDVGGFGTAIDRLLGFN</sequence>
<evidence type="ECO:0000256" key="1">
    <source>
        <dbReference type="SAM" id="Phobius"/>
    </source>
</evidence>
<comment type="caution">
    <text evidence="2">The sequence shown here is derived from an EMBL/GenBank/DDBJ whole genome shotgun (WGS) entry which is preliminary data.</text>
</comment>